<proteinExistence type="predicted"/>
<evidence type="ECO:0000313" key="3">
    <source>
        <dbReference type="Proteomes" id="UP000037122"/>
    </source>
</evidence>
<comment type="caution">
    <text evidence="2">The sequence shown here is derived from an EMBL/GenBank/DDBJ whole genome shotgun (WGS) entry which is preliminary data.</text>
</comment>
<gene>
    <name evidence="2" type="ORF">QG37_04500</name>
</gene>
<dbReference type="VEuPathDB" id="FungiDB:QG37_04500"/>
<dbReference type="VEuPathDB" id="FungiDB:B9J08_004404"/>
<name>A0A0L0NX95_CANAR</name>
<dbReference type="AlphaFoldDB" id="A0A0L0NX95"/>
<dbReference type="EMBL" id="LGST01000031">
    <property type="protein sequence ID" value="KND98603.1"/>
    <property type="molecule type" value="Genomic_DNA"/>
</dbReference>
<reference evidence="3" key="1">
    <citation type="journal article" date="2015" name="BMC Genomics">
        <title>Draft genome of a commonly misdiagnosed multidrug resistant pathogen Candida auris.</title>
        <authorList>
            <person name="Chatterjee S."/>
            <person name="Alampalli S.V."/>
            <person name="Nageshan R.K."/>
            <person name="Chettiar S.T."/>
            <person name="Joshi S."/>
            <person name="Tatu U.S."/>
        </authorList>
    </citation>
    <scope>NUCLEOTIDE SEQUENCE [LARGE SCALE GENOMIC DNA]</scope>
    <source>
        <strain evidence="3">6684</strain>
    </source>
</reference>
<organism evidence="2 3">
    <name type="scientific">Candidozyma auris</name>
    <name type="common">Yeast</name>
    <name type="synonym">Candida auris</name>
    <dbReference type="NCBI Taxonomy" id="498019"/>
    <lineage>
        <taxon>Eukaryota</taxon>
        <taxon>Fungi</taxon>
        <taxon>Dikarya</taxon>
        <taxon>Ascomycota</taxon>
        <taxon>Saccharomycotina</taxon>
        <taxon>Pichiomycetes</taxon>
        <taxon>Metschnikowiaceae</taxon>
        <taxon>Candidozyma</taxon>
    </lineage>
</organism>
<accession>A0A0L0NX95</accession>
<dbReference type="VEuPathDB" id="FungiDB:CJJ07_003290"/>
<evidence type="ECO:0000256" key="1">
    <source>
        <dbReference type="SAM" id="MobiDB-lite"/>
    </source>
</evidence>
<feature type="region of interest" description="Disordered" evidence="1">
    <location>
        <begin position="262"/>
        <end position="286"/>
    </location>
</feature>
<dbReference type="Proteomes" id="UP000037122">
    <property type="component" value="Unassembled WGS sequence"/>
</dbReference>
<dbReference type="VEuPathDB" id="FungiDB:CJI97_004467"/>
<dbReference type="PANTHER" id="PTHR21521">
    <property type="entry name" value="AMUN, ISOFORM A"/>
    <property type="match status" value="1"/>
</dbReference>
<sequence>MVDYKFSLTKAAETLFPKIIDELSSQILKKYSQEKWDFSQLDKWRSVDFPKVLAKRHAKGDLNIKKDELALLMDWKLAKGKFRPALPKLIRDNTENTVENVTREGFEAFIKYALTISSWNDIDVSHYCAALRSSLKKLTELRGVGPATASLLLSLLAEVTPLAPAFFSDEAFMYFVQEPLHPGQSIKYNIKEYVDEYIPLLISVARKFQITSLNELERGAWALKLYDLHHINKYAAVELPSDIDIGATEKFAIASEFAVDASKTSTKKRKTSTKSEAANKKVKKET</sequence>
<evidence type="ECO:0000313" key="2">
    <source>
        <dbReference type="EMBL" id="KND98603.1"/>
    </source>
</evidence>
<protein>
    <submittedName>
        <fullName evidence="2">Uncharacterized protein</fullName>
    </submittedName>
</protein>
<dbReference type="PANTHER" id="PTHR21521:SF0">
    <property type="entry name" value="AMUN, ISOFORM A"/>
    <property type="match status" value="1"/>
</dbReference>